<dbReference type="PANTHER" id="PTHR30126">
    <property type="entry name" value="HTH-TYPE TRANSCRIPTIONAL REGULATOR"/>
    <property type="match status" value="1"/>
</dbReference>
<evidence type="ECO:0000313" key="6">
    <source>
        <dbReference type="EMBL" id="MCZ8514175.1"/>
    </source>
</evidence>
<evidence type="ECO:0000256" key="3">
    <source>
        <dbReference type="ARBA" id="ARBA00023125"/>
    </source>
</evidence>
<gene>
    <name evidence="6" type="ORF">O9H85_17425</name>
</gene>
<evidence type="ECO:0000256" key="1">
    <source>
        <dbReference type="ARBA" id="ARBA00009437"/>
    </source>
</evidence>
<dbReference type="PRINTS" id="PR00039">
    <property type="entry name" value="HTHLYSR"/>
</dbReference>
<dbReference type="EMBL" id="JAQAGZ010000011">
    <property type="protein sequence ID" value="MCZ8514175.1"/>
    <property type="molecule type" value="Genomic_DNA"/>
</dbReference>
<evidence type="ECO:0000259" key="5">
    <source>
        <dbReference type="PROSITE" id="PS50931"/>
    </source>
</evidence>
<dbReference type="InterPro" id="IPR005119">
    <property type="entry name" value="LysR_subst-bd"/>
</dbReference>
<dbReference type="InterPro" id="IPR036388">
    <property type="entry name" value="WH-like_DNA-bd_sf"/>
</dbReference>
<keyword evidence="7" id="KW-1185">Reference proteome</keyword>
<sequence length="298" mass="33138">MNAETLQIFVTVAEQKNFSRAAKLLHLSQPGVSLHIRNLEQELDAKLFHRSPQQVKLTEAGGLLYERAKRILSLMEEARESIHSLQGEVTGSLKLGASFTIGEYLLPRVLAEFAAPHPRVDIEVTIGNTGEIVQGVRDNALDLGWIEGETAYPELTVEPVMQDDMILIASPDHPLALERSVPPERLNDQVWVLRELGSGTRAVSDRFIGSYDLRMQRTFVLNSSQGVKEAVAAGLGIAMLSRWTVRKELESGDVSRIPLSCGRILRDFALIQRKDAADSLAKRKFIQYLMAFAAEHTI</sequence>
<dbReference type="InterPro" id="IPR036390">
    <property type="entry name" value="WH_DNA-bd_sf"/>
</dbReference>
<evidence type="ECO:0000256" key="2">
    <source>
        <dbReference type="ARBA" id="ARBA00023015"/>
    </source>
</evidence>
<dbReference type="PROSITE" id="PS50931">
    <property type="entry name" value="HTH_LYSR"/>
    <property type="match status" value="1"/>
</dbReference>
<dbReference type="Pfam" id="PF00126">
    <property type="entry name" value="HTH_1"/>
    <property type="match status" value="1"/>
</dbReference>
<keyword evidence="4" id="KW-0804">Transcription</keyword>
<comment type="similarity">
    <text evidence="1">Belongs to the LysR transcriptional regulatory family.</text>
</comment>
<evidence type="ECO:0000256" key="4">
    <source>
        <dbReference type="ARBA" id="ARBA00023163"/>
    </source>
</evidence>
<dbReference type="Pfam" id="PF03466">
    <property type="entry name" value="LysR_substrate"/>
    <property type="match status" value="1"/>
</dbReference>
<name>A0ABT4QBH5_9BACL</name>
<dbReference type="InterPro" id="IPR000847">
    <property type="entry name" value="LysR_HTH_N"/>
</dbReference>
<reference evidence="6 7" key="1">
    <citation type="submission" date="2022-12" db="EMBL/GenBank/DDBJ databases">
        <title>Draft genome sequence of Paenibacillus sp. dW9.</title>
        <authorList>
            <person name="Choi E.-W."/>
            <person name="Kim D.-U."/>
        </authorList>
    </citation>
    <scope>NUCLEOTIDE SEQUENCE [LARGE SCALE GENOMIC DNA]</scope>
    <source>
        <strain evidence="7">dW9</strain>
    </source>
</reference>
<accession>A0ABT4QBH5</accession>
<keyword evidence="2" id="KW-0805">Transcription regulation</keyword>
<organism evidence="6 7">
    <name type="scientific">Paenibacillus gyeongsangnamensis</name>
    <dbReference type="NCBI Taxonomy" id="3388067"/>
    <lineage>
        <taxon>Bacteria</taxon>
        <taxon>Bacillati</taxon>
        <taxon>Bacillota</taxon>
        <taxon>Bacilli</taxon>
        <taxon>Bacillales</taxon>
        <taxon>Paenibacillaceae</taxon>
        <taxon>Paenibacillus</taxon>
    </lineage>
</organism>
<dbReference type="Proteomes" id="UP001527882">
    <property type="component" value="Unassembled WGS sequence"/>
</dbReference>
<dbReference type="CDD" id="cd08420">
    <property type="entry name" value="PBP2_CysL_like"/>
    <property type="match status" value="1"/>
</dbReference>
<comment type="caution">
    <text evidence="6">The sequence shown here is derived from an EMBL/GenBank/DDBJ whole genome shotgun (WGS) entry which is preliminary data.</text>
</comment>
<evidence type="ECO:0000313" key="7">
    <source>
        <dbReference type="Proteomes" id="UP001527882"/>
    </source>
</evidence>
<dbReference type="SUPFAM" id="SSF53850">
    <property type="entry name" value="Periplasmic binding protein-like II"/>
    <property type="match status" value="1"/>
</dbReference>
<dbReference type="PANTHER" id="PTHR30126:SF39">
    <property type="entry name" value="HTH-TYPE TRANSCRIPTIONAL REGULATOR CYSL"/>
    <property type="match status" value="1"/>
</dbReference>
<proteinExistence type="inferred from homology"/>
<protein>
    <submittedName>
        <fullName evidence="6">LysR family transcriptional regulator</fullName>
    </submittedName>
</protein>
<feature type="domain" description="HTH lysR-type" evidence="5">
    <location>
        <begin position="1"/>
        <end position="58"/>
    </location>
</feature>
<dbReference type="Gene3D" id="1.10.10.10">
    <property type="entry name" value="Winged helix-like DNA-binding domain superfamily/Winged helix DNA-binding domain"/>
    <property type="match status" value="1"/>
</dbReference>
<dbReference type="Gene3D" id="3.40.190.10">
    <property type="entry name" value="Periplasmic binding protein-like II"/>
    <property type="match status" value="2"/>
</dbReference>
<dbReference type="RefSeq" id="WP_269882704.1">
    <property type="nucleotide sequence ID" value="NZ_JAQAGZ010000011.1"/>
</dbReference>
<dbReference type="SUPFAM" id="SSF46785">
    <property type="entry name" value="Winged helix' DNA-binding domain"/>
    <property type="match status" value="1"/>
</dbReference>
<keyword evidence="3" id="KW-0238">DNA-binding</keyword>